<protein>
    <submittedName>
        <fullName evidence="1">RNA polymerase subunit sigma-32</fullName>
    </submittedName>
</protein>
<sequence length="105" mass="11858">MNFQQILMTLPPIDEIRQIDILNQKGEIIHSIPAIAGKLGSLRVYHALAQKFAGKLDSESAEQGLIWFAEHCDDARQYPGKHPNIDLLFAVIKQQQQLQINVIRG</sequence>
<dbReference type="Pfam" id="PF10084">
    <property type="entry name" value="DUF2322"/>
    <property type="match status" value="1"/>
</dbReference>
<dbReference type="PATRIC" id="fig|505345.6.peg.1128"/>
<dbReference type="InterPro" id="IPR016755">
    <property type="entry name" value="UCP019302"/>
</dbReference>
<comment type="caution">
    <text evidence="1">The sequence shown here is derived from an EMBL/GenBank/DDBJ whole genome shotgun (WGS) entry which is preliminary data.</text>
</comment>
<proteinExistence type="predicted"/>
<dbReference type="AlphaFoldDB" id="A0A1A7PQ26"/>
<gene>
    <name evidence="1" type="ORF">QV06_05530</name>
</gene>
<dbReference type="EMBL" id="JTJR01000021">
    <property type="protein sequence ID" value="OBX04663.1"/>
    <property type="molecule type" value="Genomic_DNA"/>
</dbReference>
<name>A0A1A7PQ26_9PAST</name>
<dbReference type="RefSeq" id="WP_065237295.1">
    <property type="nucleotide sequence ID" value="NZ_JTJR01000021.1"/>
</dbReference>
<evidence type="ECO:0000313" key="1">
    <source>
        <dbReference type="EMBL" id="OBX04663.1"/>
    </source>
</evidence>
<dbReference type="PIRSF" id="PIRSF019302">
    <property type="entry name" value="UCP019302"/>
    <property type="match status" value="1"/>
</dbReference>
<dbReference type="Proteomes" id="UP000092626">
    <property type="component" value="Unassembled WGS sequence"/>
</dbReference>
<organism evidence="1 2">
    <name type="scientific">Gallibacterium genomosp. 3</name>
    <dbReference type="NCBI Taxonomy" id="505345"/>
    <lineage>
        <taxon>Bacteria</taxon>
        <taxon>Pseudomonadati</taxon>
        <taxon>Pseudomonadota</taxon>
        <taxon>Gammaproteobacteria</taxon>
        <taxon>Pasteurellales</taxon>
        <taxon>Pasteurellaceae</taxon>
        <taxon>Gallibacterium</taxon>
    </lineage>
</organism>
<dbReference type="STRING" id="505345.QV06_05530"/>
<accession>A0A1A7PQ26</accession>
<evidence type="ECO:0000313" key="2">
    <source>
        <dbReference type="Proteomes" id="UP000092626"/>
    </source>
</evidence>
<reference evidence="1 2" key="1">
    <citation type="submission" date="2014-11" db="EMBL/GenBank/DDBJ databases">
        <title>Pan-genome of Gallibacterium spp.</title>
        <authorList>
            <person name="Kudirkiene E."/>
            <person name="Bojesen A.M."/>
        </authorList>
    </citation>
    <scope>NUCLEOTIDE SEQUENCE [LARGE SCALE GENOMIC DNA]</scope>
    <source>
        <strain evidence="1 2">59/S3/89</strain>
    </source>
</reference>